<keyword evidence="3" id="KW-1185">Reference proteome</keyword>
<dbReference type="Proteomes" id="UP000294192">
    <property type="component" value="Unassembled WGS sequence"/>
</dbReference>
<dbReference type="EMBL" id="PSZO01000120">
    <property type="protein sequence ID" value="TCG10238.1"/>
    <property type="molecule type" value="Genomic_DNA"/>
</dbReference>
<sequence>MQNNITFYPFAGTWLGAEWYGDILPWDDDIDIALTKENFDKLNEILKNKKTNFHLVTFEDEGHENLIAKLYFNKGVLIEGKSSLRSVGNKGIFIDLTILFPVSKNRIKRIFLDIKIKFFRISLLSHRQSLGRFKRIIFKTITLFISGKQVAKSINKIWRNDKKYEDFAELNNIKNKNITLNKNLK</sequence>
<protein>
    <recommendedName>
        <fullName evidence="1">LicD/FKTN/FKRP nucleotidyltransferase domain-containing protein</fullName>
    </recommendedName>
</protein>
<dbReference type="InterPro" id="IPR007074">
    <property type="entry name" value="LicD/FKTN/FKRP_NTP_transf"/>
</dbReference>
<feature type="non-terminal residue" evidence="2">
    <location>
        <position position="185"/>
    </location>
</feature>
<dbReference type="AlphaFoldDB" id="A0A4V2NHV2"/>
<proteinExistence type="predicted"/>
<accession>A0A4V2NHV2</accession>
<evidence type="ECO:0000313" key="2">
    <source>
        <dbReference type="EMBL" id="TCG10238.1"/>
    </source>
</evidence>
<comment type="caution">
    <text evidence="2">The sequence shown here is derived from an EMBL/GenBank/DDBJ whole genome shotgun (WGS) entry which is preliminary data.</text>
</comment>
<name>A0A4V2NHV2_9MOLU</name>
<dbReference type="Pfam" id="PF04991">
    <property type="entry name" value="LicD"/>
    <property type="match status" value="1"/>
</dbReference>
<evidence type="ECO:0000313" key="3">
    <source>
        <dbReference type="Proteomes" id="UP000294192"/>
    </source>
</evidence>
<organism evidence="2 3">
    <name type="scientific">Mycoplasma marinum</name>
    <dbReference type="NCBI Taxonomy" id="1937190"/>
    <lineage>
        <taxon>Bacteria</taxon>
        <taxon>Bacillati</taxon>
        <taxon>Mycoplasmatota</taxon>
        <taxon>Mollicutes</taxon>
        <taxon>Mycoplasmataceae</taxon>
        <taxon>Mycoplasma</taxon>
    </lineage>
</organism>
<feature type="domain" description="LicD/FKTN/FKRP nucleotidyltransferase" evidence="1">
    <location>
        <begin position="2"/>
        <end position="181"/>
    </location>
</feature>
<gene>
    <name evidence="2" type="ORF">C4B24_05120</name>
</gene>
<evidence type="ECO:0000259" key="1">
    <source>
        <dbReference type="Pfam" id="PF04991"/>
    </source>
</evidence>
<reference evidence="2 3" key="1">
    <citation type="submission" date="2018-02" db="EMBL/GenBank/DDBJ databases">
        <title>Mycoplasma marinum and Mycoplasma todarodis sp. nov., moderately halophilic and psychrotolerant mycoplasmas isolated from cephalopods.</title>
        <authorList>
            <person name="Viver T."/>
        </authorList>
    </citation>
    <scope>NUCLEOTIDE SEQUENCE [LARGE SCALE GENOMIC DNA]</scope>
    <source>
        <strain evidence="2 3">PE</strain>
    </source>
</reference>
<dbReference type="OrthoDB" id="9786100at2"/>
<dbReference type="GO" id="GO:0009100">
    <property type="term" value="P:glycoprotein metabolic process"/>
    <property type="evidence" value="ECO:0007669"/>
    <property type="project" value="UniProtKB-ARBA"/>
</dbReference>